<accession>A0AAU9AS48</accession>
<protein>
    <submittedName>
        <fullName evidence="1">Uncharacterized protein</fullName>
    </submittedName>
</protein>
<dbReference type="Proteomes" id="UP000218824">
    <property type="component" value="Chromosome"/>
</dbReference>
<dbReference type="RefSeq" id="WP_096378540.1">
    <property type="nucleotide sequence ID" value="NZ_AP014940.1"/>
</dbReference>
<organism evidence="1 2">
    <name type="scientific">Lysobacter enzymogenes</name>
    <dbReference type="NCBI Taxonomy" id="69"/>
    <lineage>
        <taxon>Bacteria</taxon>
        <taxon>Pseudomonadati</taxon>
        <taxon>Pseudomonadota</taxon>
        <taxon>Gammaproteobacteria</taxon>
        <taxon>Lysobacterales</taxon>
        <taxon>Lysobacteraceae</taxon>
        <taxon>Lysobacter</taxon>
    </lineage>
</organism>
<reference evidence="1 2" key="1">
    <citation type="journal article" date="2017" name="DNA Res.">
        <title>Complete genome sequence and expression profile of the commercial lytic enzyme producer Lysobacter enzymogenes M497-1.</title>
        <authorList>
            <person name="Takami H."/>
            <person name="Toyoda A."/>
            <person name="Uchiyama I."/>
            <person name="Itoh T."/>
            <person name="Takaki Y."/>
            <person name="Arai W."/>
            <person name="Nishi S."/>
            <person name="Kawai M."/>
            <person name="Shinya K."/>
            <person name="Ikeda H."/>
        </authorList>
    </citation>
    <scope>NUCLEOTIDE SEQUENCE [LARGE SCALE GENOMIC DNA]</scope>
    <source>
        <strain evidence="1 2">M497-1</strain>
    </source>
</reference>
<sequence>MTQASEQLIALLGHAFDGKAIRDVLAGWEVKRVAAPNSPLSESIVWIPKASVRIDVYRPQQLSKLTAAACAAQPDDWLIGSVELLAPGSDNRIKAPFPGLLPQGLSMQSTPQACIDAYGEPDLDEEHERPGFSGRVLAWRLPTTNRAITFAGLGDDGTMLSYTACLIGCIGAWRSTQPEIFAP</sequence>
<dbReference type="GeneID" id="83064420"/>
<evidence type="ECO:0000313" key="2">
    <source>
        <dbReference type="Proteomes" id="UP000218824"/>
    </source>
</evidence>
<dbReference type="KEGG" id="lem:LEN_2573"/>
<proteinExistence type="predicted"/>
<evidence type="ECO:0000313" key="1">
    <source>
        <dbReference type="EMBL" id="BAV98060.1"/>
    </source>
</evidence>
<name>A0AAU9AS48_LYSEN</name>
<gene>
    <name evidence="1" type="ORF">LEN_2573</name>
</gene>
<dbReference type="EMBL" id="AP014940">
    <property type="protein sequence ID" value="BAV98060.1"/>
    <property type="molecule type" value="Genomic_DNA"/>
</dbReference>
<dbReference type="AlphaFoldDB" id="A0AAU9AS48"/>